<keyword evidence="12" id="KW-0902">Two-component regulatory system</keyword>
<keyword evidence="11 14" id="KW-1133">Transmembrane helix</keyword>
<evidence type="ECO:0000259" key="15">
    <source>
        <dbReference type="PROSITE" id="PS50109"/>
    </source>
</evidence>
<dbReference type="SUPFAM" id="SSF55874">
    <property type="entry name" value="ATPase domain of HSP90 chaperone/DNA topoisomerase II/histidine kinase"/>
    <property type="match status" value="1"/>
</dbReference>
<dbReference type="InterPro" id="IPR050398">
    <property type="entry name" value="HssS/ArlS-like"/>
</dbReference>
<dbReference type="CDD" id="cd00082">
    <property type="entry name" value="HisKA"/>
    <property type="match status" value="1"/>
</dbReference>
<dbReference type="PANTHER" id="PTHR45528:SF1">
    <property type="entry name" value="SENSOR HISTIDINE KINASE CPXA"/>
    <property type="match status" value="1"/>
</dbReference>
<evidence type="ECO:0000313" key="17">
    <source>
        <dbReference type="Proteomes" id="UP001299546"/>
    </source>
</evidence>
<evidence type="ECO:0000256" key="9">
    <source>
        <dbReference type="ARBA" id="ARBA00022777"/>
    </source>
</evidence>
<dbReference type="RefSeq" id="WP_066737620.1">
    <property type="nucleotide sequence ID" value="NZ_JAJCIQ010000005.1"/>
</dbReference>
<name>A0ABS8DG86_9FIRM</name>
<feature type="transmembrane region" description="Helical" evidence="14">
    <location>
        <begin position="118"/>
        <end position="144"/>
    </location>
</feature>
<dbReference type="SMART" id="SM00388">
    <property type="entry name" value="HisKA"/>
    <property type="match status" value="1"/>
</dbReference>
<feature type="transmembrane region" description="Helical" evidence="14">
    <location>
        <begin position="47"/>
        <end position="66"/>
    </location>
</feature>
<dbReference type="InterPro" id="IPR003661">
    <property type="entry name" value="HisK_dim/P_dom"/>
</dbReference>
<gene>
    <name evidence="16" type="ORF">LIZ65_09005</name>
</gene>
<dbReference type="SMART" id="SM00387">
    <property type="entry name" value="HATPase_c"/>
    <property type="match status" value="1"/>
</dbReference>
<feature type="transmembrane region" description="Helical" evidence="14">
    <location>
        <begin position="205"/>
        <end position="228"/>
    </location>
</feature>
<accession>A0ABS8DG86</accession>
<dbReference type="Proteomes" id="UP001299546">
    <property type="component" value="Unassembled WGS sequence"/>
</dbReference>
<dbReference type="PROSITE" id="PS50109">
    <property type="entry name" value="HIS_KIN"/>
    <property type="match status" value="1"/>
</dbReference>
<keyword evidence="7 14" id="KW-0812">Transmembrane</keyword>
<keyword evidence="4" id="KW-1003">Cell membrane</keyword>
<feature type="transmembrane region" description="Helical" evidence="14">
    <location>
        <begin position="15"/>
        <end position="35"/>
    </location>
</feature>
<dbReference type="GO" id="GO:0016301">
    <property type="term" value="F:kinase activity"/>
    <property type="evidence" value="ECO:0007669"/>
    <property type="project" value="UniProtKB-KW"/>
</dbReference>
<keyword evidence="13 14" id="KW-0472">Membrane</keyword>
<keyword evidence="6" id="KW-0808">Transferase</keyword>
<evidence type="ECO:0000256" key="5">
    <source>
        <dbReference type="ARBA" id="ARBA00022553"/>
    </source>
</evidence>
<comment type="caution">
    <text evidence="16">The sequence shown here is derived from an EMBL/GenBank/DDBJ whole genome shotgun (WGS) entry which is preliminary data.</text>
</comment>
<protein>
    <recommendedName>
        <fullName evidence="3">histidine kinase</fullName>
        <ecNumber evidence="3">2.7.13.3</ecNumber>
    </recommendedName>
</protein>
<feature type="transmembrane region" description="Helical" evidence="14">
    <location>
        <begin position="181"/>
        <end position="199"/>
    </location>
</feature>
<proteinExistence type="predicted"/>
<evidence type="ECO:0000256" key="14">
    <source>
        <dbReference type="SAM" id="Phobius"/>
    </source>
</evidence>
<evidence type="ECO:0000256" key="4">
    <source>
        <dbReference type="ARBA" id="ARBA00022475"/>
    </source>
</evidence>
<evidence type="ECO:0000256" key="7">
    <source>
        <dbReference type="ARBA" id="ARBA00022692"/>
    </source>
</evidence>
<dbReference type="SUPFAM" id="SSF47384">
    <property type="entry name" value="Homodimeric domain of signal transducing histidine kinase"/>
    <property type="match status" value="1"/>
</dbReference>
<evidence type="ECO:0000256" key="2">
    <source>
        <dbReference type="ARBA" id="ARBA00004651"/>
    </source>
</evidence>
<evidence type="ECO:0000256" key="1">
    <source>
        <dbReference type="ARBA" id="ARBA00000085"/>
    </source>
</evidence>
<sequence length="511" mass="58169">MAIRLKNMSKQEKKVFIIWGIFTVALVIHLCLWRSPGSYGVSTLEMASLLTLIVLETIAIFAYITSYPEEERRELKAGWWDKVKTEILAAMTALLLLGVWAITSGMRGNYSLQYRWGFVPSLFISFGVFLLPSALLQGMIVLFVRKKLLRTIEEDSVLWKKYRSWKEAELFEKRLRKEEHFGLVVVMLSALAMLLINLYEGLAVWWSPFFVLISGVAVAGVLIGAAIIRLKSKSYKDVGKLLHQIDVMAEGNLELETEEIDDPDIRRSSEKLCGISKNLKHIMEKQMQAERMKIDLITNVSHDLKTPLTSMVGYIDLLKKEELSSEAKDYVEILGVKQEQLKDMIQDIFELSKATSGTVELELEELDMKKLLEQTLGDMEDAITESGMVIRKRLSEEPAKFIGDSKKMYRVFQNLISNALKYSLKGTRIYIEETRVGKKIEVAVKNTSSYEMDFTEEEVLERFARADRARNTEGHGLGLAIAESFVKNMGGTFHVEIDGDQFKVTVIMEAL</sequence>
<evidence type="ECO:0000256" key="3">
    <source>
        <dbReference type="ARBA" id="ARBA00012438"/>
    </source>
</evidence>
<dbReference type="Gene3D" id="1.10.287.130">
    <property type="match status" value="1"/>
</dbReference>
<keyword evidence="8" id="KW-0547">Nucleotide-binding</keyword>
<evidence type="ECO:0000256" key="11">
    <source>
        <dbReference type="ARBA" id="ARBA00022989"/>
    </source>
</evidence>
<keyword evidence="17" id="KW-1185">Reference proteome</keyword>
<dbReference type="InterPro" id="IPR008358">
    <property type="entry name" value="Sig_transdc_His_kin/Pase_MprB"/>
</dbReference>
<reference evidence="16 17" key="1">
    <citation type="submission" date="2021-10" db="EMBL/GenBank/DDBJ databases">
        <title>Collection of gut derived symbiotic bacterial strains cultured from healthy donors.</title>
        <authorList>
            <person name="Lin H."/>
            <person name="Littmann E."/>
            <person name="Kohout C."/>
            <person name="Pamer E.G."/>
        </authorList>
    </citation>
    <scope>NUCLEOTIDE SEQUENCE [LARGE SCALE GENOMIC DNA]</scope>
    <source>
        <strain evidence="16 17">DFI.1.165</strain>
    </source>
</reference>
<feature type="transmembrane region" description="Helical" evidence="14">
    <location>
        <begin position="87"/>
        <end position="106"/>
    </location>
</feature>
<dbReference type="PRINTS" id="PR01780">
    <property type="entry name" value="LANTIREGPROT"/>
</dbReference>
<organism evidence="16 17">
    <name type="scientific">Bariatricus massiliensis</name>
    <dbReference type="NCBI Taxonomy" id="1745713"/>
    <lineage>
        <taxon>Bacteria</taxon>
        <taxon>Bacillati</taxon>
        <taxon>Bacillota</taxon>
        <taxon>Clostridia</taxon>
        <taxon>Lachnospirales</taxon>
        <taxon>Lachnospiraceae</taxon>
        <taxon>Bariatricus</taxon>
    </lineage>
</organism>
<evidence type="ECO:0000256" key="13">
    <source>
        <dbReference type="ARBA" id="ARBA00023136"/>
    </source>
</evidence>
<dbReference type="Pfam" id="PF00512">
    <property type="entry name" value="HisKA"/>
    <property type="match status" value="1"/>
</dbReference>
<dbReference type="Gene3D" id="3.30.565.10">
    <property type="entry name" value="Histidine kinase-like ATPase, C-terminal domain"/>
    <property type="match status" value="1"/>
</dbReference>
<feature type="domain" description="Histidine kinase" evidence="15">
    <location>
        <begin position="299"/>
        <end position="511"/>
    </location>
</feature>
<comment type="subcellular location">
    <subcellularLocation>
        <location evidence="2">Cell membrane</location>
        <topology evidence="2">Multi-pass membrane protein</topology>
    </subcellularLocation>
</comment>
<keyword evidence="10" id="KW-0067">ATP-binding</keyword>
<dbReference type="InterPro" id="IPR003594">
    <property type="entry name" value="HATPase_dom"/>
</dbReference>
<dbReference type="InterPro" id="IPR005467">
    <property type="entry name" value="His_kinase_dom"/>
</dbReference>
<dbReference type="InterPro" id="IPR036097">
    <property type="entry name" value="HisK_dim/P_sf"/>
</dbReference>
<evidence type="ECO:0000256" key="6">
    <source>
        <dbReference type="ARBA" id="ARBA00022679"/>
    </source>
</evidence>
<evidence type="ECO:0000256" key="8">
    <source>
        <dbReference type="ARBA" id="ARBA00022741"/>
    </source>
</evidence>
<comment type="catalytic activity">
    <reaction evidence="1">
        <text>ATP + protein L-histidine = ADP + protein N-phospho-L-histidine.</text>
        <dbReference type="EC" id="2.7.13.3"/>
    </reaction>
</comment>
<dbReference type="InterPro" id="IPR036890">
    <property type="entry name" value="HATPase_C_sf"/>
</dbReference>
<dbReference type="PANTHER" id="PTHR45528">
    <property type="entry name" value="SENSOR HISTIDINE KINASE CPXA"/>
    <property type="match status" value="1"/>
</dbReference>
<dbReference type="EMBL" id="JAJCIS010000004">
    <property type="protein sequence ID" value="MCB7387427.1"/>
    <property type="molecule type" value="Genomic_DNA"/>
</dbReference>
<evidence type="ECO:0000256" key="12">
    <source>
        <dbReference type="ARBA" id="ARBA00023012"/>
    </source>
</evidence>
<dbReference type="EC" id="2.7.13.3" evidence="3"/>
<dbReference type="Pfam" id="PF02518">
    <property type="entry name" value="HATPase_c"/>
    <property type="match status" value="1"/>
</dbReference>
<evidence type="ECO:0000256" key="10">
    <source>
        <dbReference type="ARBA" id="ARBA00022840"/>
    </source>
</evidence>
<keyword evidence="5" id="KW-0597">Phosphoprotein</keyword>
<evidence type="ECO:0000313" key="16">
    <source>
        <dbReference type="EMBL" id="MCB7387427.1"/>
    </source>
</evidence>
<keyword evidence="9 16" id="KW-0418">Kinase</keyword>